<organism evidence="8 9">
    <name type="scientific">Seiridium cardinale</name>
    <dbReference type="NCBI Taxonomy" id="138064"/>
    <lineage>
        <taxon>Eukaryota</taxon>
        <taxon>Fungi</taxon>
        <taxon>Dikarya</taxon>
        <taxon>Ascomycota</taxon>
        <taxon>Pezizomycotina</taxon>
        <taxon>Sordariomycetes</taxon>
        <taxon>Xylariomycetidae</taxon>
        <taxon>Amphisphaeriales</taxon>
        <taxon>Sporocadaceae</taxon>
        <taxon>Seiridium</taxon>
    </lineage>
</organism>
<dbReference type="InterPro" id="IPR049326">
    <property type="entry name" value="Rhodopsin_dom_fungi"/>
</dbReference>
<dbReference type="Proteomes" id="UP001465668">
    <property type="component" value="Unassembled WGS sequence"/>
</dbReference>
<keyword evidence="4 6" id="KW-0472">Membrane</keyword>
<feature type="transmembrane region" description="Helical" evidence="6">
    <location>
        <begin position="123"/>
        <end position="147"/>
    </location>
</feature>
<sequence length="334" mass="38126">MASTGSTALKRQARLSNEPMVLGVAGFLTALPFSVVSLRLYIRQLFAEDYCARRVLHHPFYGEPTILPNRSALTESEQRQTNPKCQLAGIGGLACFVRGAQYGLGHHIDEIAIPEELEAMTKWTYILMIRYITGISLVKISISFFLLRFVEGEWYQRLIIAIMDKYPEHQHKRSRQCTREPNSLSPNGVYSVGYCRLACIIATVRVAIGVKFFTAENRDYTWRVKLDSRLRRALANGLMPWQELHLLHIKCCRAFHIGILAASLASLRPLFEKILGSTGGYATSNPQASRHGIRTDGIYATRSGYRRQEDIPMDDIKPWQAQWEWRPKCQHDRQ</sequence>
<evidence type="ECO:0000256" key="6">
    <source>
        <dbReference type="SAM" id="Phobius"/>
    </source>
</evidence>
<protein>
    <submittedName>
        <fullName evidence="8">Integral membrane protein</fullName>
    </submittedName>
</protein>
<evidence type="ECO:0000256" key="4">
    <source>
        <dbReference type="ARBA" id="ARBA00023136"/>
    </source>
</evidence>
<comment type="caution">
    <text evidence="8">The sequence shown here is derived from an EMBL/GenBank/DDBJ whole genome shotgun (WGS) entry which is preliminary data.</text>
</comment>
<reference evidence="8 9" key="1">
    <citation type="submission" date="2024-02" db="EMBL/GenBank/DDBJ databases">
        <title>First draft genome assembly of two strains of Seiridium cardinale.</title>
        <authorList>
            <person name="Emiliani G."/>
            <person name="Scali E."/>
        </authorList>
    </citation>
    <scope>NUCLEOTIDE SEQUENCE [LARGE SCALE GENOMIC DNA]</scope>
    <source>
        <strain evidence="8 9">BM-138-000479</strain>
    </source>
</reference>
<dbReference type="Pfam" id="PF20684">
    <property type="entry name" value="Fung_rhodopsin"/>
    <property type="match status" value="1"/>
</dbReference>
<keyword evidence="3 6" id="KW-1133">Transmembrane helix</keyword>
<gene>
    <name evidence="8" type="ORF">SCAR479_13535</name>
</gene>
<dbReference type="PANTHER" id="PTHR33048:SF167">
    <property type="entry name" value="INTEGRAL MEMBRANE PROTEIN"/>
    <property type="match status" value="1"/>
</dbReference>
<evidence type="ECO:0000259" key="7">
    <source>
        <dbReference type="Pfam" id="PF20684"/>
    </source>
</evidence>
<proteinExistence type="inferred from homology"/>
<evidence type="ECO:0000313" key="9">
    <source>
        <dbReference type="Proteomes" id="UP001465668"/>
    </source>
</evidence>
<feature type="domain" description="Rhodopsin" evidence="7">
    <location>
        <begin position="97"/>
        <end position="163"/>
    </location>
</feature>
<dbReference type="InterPro" id="IPR052337">
    <property type="entry name" value="SAT4-like"/>
</dbReference>
<dbReference type="PANTHER" id="PTHR33048">
    <property type="entry name" value="PTH11-LIKE INTEGRAL MEMBRANE PROTEIN (AFU_ORTHOLOGUE AFUA_5G11245)"/>
    <property type="match status" value="1"/>
</dbReference>
<name>A0ABR2X7S9_9PEZI</name>
<accession>A0ABR2X7S9</accession>
<comment type="similarity">
    <text evidence="5">Belongs to the SAT4 family.</text>
</comment>
<evidence type="ECO:0000313" key="8">
    <source>
        <dbReference type="EMBL" id="KAK9769817.1"/>
    </source>
</evidence>
<evidence type="ECO:0000256" key="5">
    <source>
        <dbReference type="ARBA" id="ARBA00038359"/>
    </source>
</evidence>
<keyword evidence="9" id="KW-1185">Reference proteome</keyword>
<evidence type="ECO:0000256" key="2">
    <source>
        <dbReference type="ARBA" id="ARBA00022692"/>
    </source>
</evidence>
<keyword evidence="2 6" id="KW-0812">Transmembrane</keyword>
<dbReference type="EMBL" id="JARVKM010000110">
    <property type="protein sequence ID" value="KAK9769817.1"/>
    <property type="molecule type" value="Genomic_DNA"/>
</dbReference>
<feature type="transmembrane region" description="Helical" evidence="6">
    <location>
        <begin position="21"/>
        <end position="42"/>
    </location>
</feature>
<evidence type="ECO:0000256" key="3">
    <source>
        <dbReference type="ARBA" id="ARBA00022989"/>
    </source>
</evidence>
<comment type="subcellular location">
    <subcellularLocation>
        <location evidence="1">Membrane</location>
        <topology evidence="1">Multi-pass membrane protein</topology>
    </subcellularLocation>
</comment>
<evidence type="ECO:0000256" key="1">
    <source>
        <dbReference type="ARBA" id="ARBA00004141"/>
    </source>
</evidence>